<keyword evidence="4" id="KW-0175">Coiled coil</keyword>
<feature type="coiled-coil region" evidence="4">
    <location>
        <begin position="297"/>
        <end position="324"/>
    </location>
</feature>
<dbReference type="FunFam" id="3.40.50.300:FF:001320">
    <property type="entry name" value="Heme ABC transporter ATP-binding protein"/>
    <property type="match status" value="1"/>
</dbReference>
<protein>
    <submittedName>
        <fullName evidence="6">ABC-F family ATP-binding cassette domain-containing protein</fullName>
    </submittedName>
</protein>
<dbReference type="SMART" id="SM00382">
    <property type="entry name" value="AAA"/>
    <property type="match status" value="2"/>
</dbReference>
<dbReference type="InterPro" id="IPR027417">
    <property type="entry name" value="P-loop_NTPase"/>
</dbReference>
<dbReference type="GO" id="GO:0016887">
    <property type="term" value="F:ATP hydrolysis activity"/>
    <property type="evidence" value="ECO:0007669"/>
    <property type="project" value="InterPro"/>
</dbReference>
<proteinExistence type="predicted"/>
<dbReference type="PANTHER" id="PTHR19211">
    <property type="entry name" value="ATP-BINDING TRANSPORT PROTEIN-RELATED"/>
    <property type="match status" value="1"/>
</dbReference>
<dbReference type="Gene3D" id="3.40.50.300">
    <property type="entry name" value="P-loop containing nucleotide triphosphate hydrolases"/>
    <property type="match status" value="2"/>
</dbReference>
<dbReference type="InterPro" id="IPR017871">
    <property type="entry name" value="ABC_transporter-like_CS"/>
</dbReference>
<dbReference type="EMBL" id="VDUX01000003">
    <property type="protein sequence ID" value="TXL61468.1"/>
    <property type="molecule type" value="Genomic_DNA"/>
</dbReference>
<dbReference type="AlphaFoldDB" id="A0A5C8NJK7"/>
<organism evidence="6 7">
    <name type="scientific">Aeromicrobium terrae</name>
    <dbReference type="NCBI Taxonomy" id="2498846"/>
    <lineage>
        <taxon>Bacteria</taxon>
        <taxon>Bacillati</taxon>
        <taxon>Actinomycetota</taxon>
        <taxon>Actinomycetes</taxon>
        <taxon>Propionibacteriales</taxon>
        <taxon>Nocardioidaceae</taxon>
        <taxon>Aeromicrobium</taxon>
    </lineage>
</organism>
<dbReference type="PANTHER" id="PTHR19211:SF6">
    <property type="entry name" value="BLL7188 PROTEIN"/>
    <property type="match status" value="1"/>
</dbReference>
<feature type="coiled-coil region" evidence="4">
    <location>
        <begin position="233"/>
        <end position="260"/>
    </location>
</feature>
<keyword evidence="3 6" id="KW-0067">ATP-binding</keyword>
<evidence type="ECO:0000313" key="7">
    <source>
        <dbReference type="Proteomes" id="UP000321571"/>
    </source>
</evidence>
<reference evidence="6 7" key="1">
    <citation type="submission" date="2019-06" db="EMBL/GenBank/DDBJ databases">
        <title>Aeromicrobium sp. nov., isolated from a maize field.</title>
        <authorList>
            <person name="Lin S.-Y."/>
            <person name="Tsai C.-F."/>
            <person name="Young C.-C."/>
        </authorList>
    </citation>
    <scope>NUCLEOTIDE SEQUENCE [LARGE SCALE GENOMIC DNA]</scope>
    <source>
        <strain evidence="6 7">CC-CFT486</strain>
    </source>
</reference>
<gene>
    <name evidence="6" type="ORF">FHP06_08560</name>
</gene>
<dbReference type="PROSITE" id="PS50893">
    <property type="entry name" value="ABC_TRANSPORTER_2"/>
    <property type="match status" value="2"/>
</dbReference>
<feature type="domain" description="ABC transporter" evidence="5">
    <location>
        <begin position="5"/>
        <end position="237"/>
    </location>
</feature>
<dbReference type="GO" id="GO:0005524">
    <property type="term" value="F:ATP binding"/>
    <property type="evidence" value="ECO:0007669"/>
    <property type="project" value="UniProtKB-KW"/>
</dbReference>
<dbReference type="Pfam" id="PF00005">
    <property type="entry name" value="ABC_tran"/>
    <property type="match status" value="2"/>
</dbReference>
<dbReference type="Proteomes" id="UP000321571">
    <property type="component" value="Unassembled WGS sequence"/>
</dbReference>
<comment type="caution">
    <text evidence="6">The sequence shown here is derived from an EMBL/GenBank/DDBJ whole genome shotgun (WGS) entry which is preliminary data.</text>
</comment>
<name>A0A5C8NJK7_9ACTN</name>
<keyword evidence="2" id="KW-0547">Nucleotide-binding</keyword>
<keyword evidence="7" id="KW-1185">Reference proteome</keyword>
<evidence type="ECO:0000259" key="5">
    <source>
        <dbReference type="PROSITE" id="PS50893"/>
    </source>
</evidence>
<dbReference type="FunFam" id="3.40.50.300:FF:000597">
    <property type="entry name" value="ABC transporter ATP-binding protein"/>
    <property type="match status" value="1"/>
</dbReference>
<dbReference type="InterPro" id="IPR003593">
    <property type="entry name" value="AAA+_ATPase"/>
</dbReference>
<evidence type="ECO:0000256" key="2">
    <source>
        <dbReference type="ARBA" id="ARBA00022741"/>
    </source>
</evidence>
<feature type="domain" description="ABC transporter" evidence="5">
    <location>
        <begin position="333"/>
        <end position="523"/>
    </location>
</feature>
<dbReference type="OrthoDB" id="5592724at2"/>
<dbReference type="InterPro" id="IPR050611">
    <property type="entry name" value="ABCF"/>
</dbReference>
<evidence type="ECO:0000313" key="6">
    <source>
        <dbReference type="EMBL" id="TXL61468.1"/>
    </source>
</evidence>
<keyword evidence="1" id="KW-0677">Repeat</keyword>
<evidence type="ECO:0000256" key="4">
    <source>
        <dbReference type="SAM" id="Coils"/>
    </source>
</evidence>
<evidence type="ECO:0000256" key="3">
    <source>
        <dbReference type="ARBA" id="ARBA00022840"/>
    </source>
</evidence>
<accession>A0A5C8NJK7</accession>
<evidence type="ECO:0000256" key="1">
    <source>
        <dbReference type="ARBA" id="ARBA00022737"/>
    </source>
</evidence>
<dbReference type="PROSITE" id="PS00211">
    <property type="entry name" value="ABC_TRANSPORTER_1"/>
    <property type="match status" value="1"/>
</dbReference>
<sequence>MRSHLSAHDLTFTWPDGAPVVDGLDLDLGPGRHGLVGLNGSGKSTLLRLLAGELPPARGTVLVEGTLAYLPQDPLRGDENDVADVLGIGPTLRALRRIEAGETDVALFDAVGDDWDVEERATAELGRLGLARLSLDRPIGTLSGGELVLLSLGARLLRRPGVLLLDEPTNNLDRSARARLRDVVDGWSGTLVVAGHDRELLASVDDIGELRNGELRWFGGGFDAYEEIVAAEQETARRAVRDAEADVRKQRRELADTQVKLARRARYGQKMNDQKREPKIIMGARKRAAQVSAGRLRGEHEEDVAAAQERLEAAELEVRDDREIRLRLPATAVPPSRVVLTTEELRLAHTGRAVDLDLRGPERVALIGANGTGKTTLLRTVVGDVAPAGGSVHLRVPARYVPQRLDLLDDDLSVIDNVRRHAPDADQQHVRHQLARLLFRGRAAEREASTLSGGERVRATLACVLLAEPAPQLLLLDEPTNNLDLASTRHLVEALASFEGCLVVVSHDERFLDELELDRRVEL</sequence>
<dbReference type="RefSeq" id="WP_147685768.1">
    <property type="nucleotide sequence ID" value="NZ_VDUX01000003.1"/>
</dbReference>
<dbReference type="SUPFAM" id="SSF52540">
    <property type="entry name" value="P-loop containing nucleoside triphosphate hydrolases"/>
    <property type="match status" value="2"/>
</dbReference>
<dbReference type="InterPro" id="IPR003439">
    <property type="entry name" value="ABC_transporter-like_ATP-bd"/>
</dbReference>